<name>A0A5K7ZQD7_9BACT</name>
<dbReference type="Proteomes" id="UP000425960">
    <property type="component" value="Chromosome"/>
</dbReference>
<accession>A0A5K7ZQD7</accession>
<evidence type="ECO:0000313" key="1">
    <source>
        <dbReference type="EMBL" id="BBO82459.1"/>
    </source>
</evidence>
<proteinExistence type="predicted"/>
<evidence type="ECO:0000313" key="2">
    <source>
        <dbReference type="Proteomes" id="UP000425960"/>
    </source>
</evidence>
<sequence length="53" mass="5808">MDKLTVAGEGAFKIDLPEGVYTFVASSDGMETVRDELYTDTPTIDIEFSESSE</sequence>
<reference evidence="1 2" key="1">
    <citation type="submission" date="2019-11" db="EMBL/GenBank/DDBJ databases">
        <title>Comparative genomics of hydrocarbon-degrading Desulfosarcina strains.</title>
        <authorList>
            <person name="Watanabe M."/>
            <person name="Kojima H."/>
            <person name="Fukui M."/>
        </authorList>
    </citation>
    <scope>NUCLEOTIDE SEQUENCE [LARGE SCALE GENOMIC DNA]</scope>
    <source>
        <strain evidence="1 2">28bB2T</strain>
    </source>
</reference>
<dbReference type="AlphaFoldDB" id="A0A5K7ZQD7"/>
<dbReference type="EMBL" id="AP021876">
    <property type="protein sequence ID" value="BBO82459.1"/>
    <property type="molecule type" value="Genomic_DNA"/>
</dbReference>
<dbReference type="KEGG" id="dov:DSCO28_30250"/>
<organism evidence="1 2">
    <name type="scientific">Desulfosarcina ovata subsp. sediminis</name>
    <dbReference type="NCBI Taxonomy" id="885957"/>
    <lineage>
        <taxon>Bacteria</taxon>
        <taxon>Pseudomonadati</taxon>
        <taxon>Thermodesulfobacteriota</taxon>
        <taxon>Desulfobacteria</taxon>
        <taxon>Desulfobacterales</taxon>
        <taxon>Desulfosarcinaceae</taxon>
        <taxon>Desulfosarcina</taxon>
    </lineage>
</organism>
<protein>
    <submittedName>
        <fullName evidence="1">Uncharacterized protein</fullName>
    </submittedName>
</protein>
<gene>
    <name evidence="1" type="ORF">DSCO28_30250</name>
</gene>